<keyword evidence="3" id="KW-1185">Reference proteome</keyword>
<evidence type="ECO:0000313" key="3">
    <source>
        <dbReference type="Proteomes" id="UP000254519"/>
    </source>
</evidence>
<dbReference type="InterPro" id="IPR016181">
    <property type="entry name" value="Acyl_CoA_acyltransferase"/>
</dbReference>
<evidence type="ECO:0000313" key="2">
    <source>
        <dbReference type="EMBL" id="SUJ05419.1"/>
    </source>
</evidence>
<feature type="domain" description="N-acetyltransferase" evidence="1">
    <location>
        <begin position="1"/>
        <end position="136"/>
    </location>
</feature>
<evidence type="ECO:0000259" key="1">
    <source>
        <dbReference type="PROSITE" id="PS51186"/>
    </source>
</evidence>
<dbReference type="Gene3D" id="3.40.630.30">
    <property type="match status" value="1"/>
</dbReference>
<reference evidence="2 3" key="1">
    <citation type="submission" date="2018-06" db="EMBL/GenBank/DDBJ databases">
        <authorList>
            <consortium name="Pathogen Informatics"/>
            <person name="Doyle S."/>
        </authorList>
    </citation>
    <scope>NUCLEOTIDE SEQUENCE [LARGE SCALE GENOMIC DNA]</scope>
    <source>
        <strain evidence="3">ATCC 11859 / DSM 33 / NCIB 8841 / NCTC 4822</strain>
    </source>
</reference>
<dbReference type="EC" id="2.3.1.-" evidence="2"/>
<name>A0A380BSQ7_SPOPA</name>
<organism evidence="2 3">
    <name type="scientific">Sporosarcina pasteurii</name>
    <name type="common">Bacillus pasteurii</name>
    <dbReference type="NCBI Taxonomy" id="1474"/>
    <lineage>
        <taxon>Bacteria</taxon>
        <taxon>Bacillati</taxon>
        <taxon>Bacillota</taxon>
        <taxon>Bacilli</taxon>
        <taxon>Bacillales</taxon>
        <taxon>Caryophanaceae</taxon>
        <taxon>Sporosarcina</taxon>
    </lineage>
</organism>
<dbReference type="AlphaFoldDB" id="A0A380BSQ7"/>
<dbReference type="PROSITE" id="PS51186">
    <property type="entry name" value="GNAT"/>
    <property type="match status" value="1"/>
</dbReference>
<dbReference type="EMBL" id="UGYZ01000002">
    <property type="protein sequence ID" value="SUJ05419.1"/>
    <property type="molecule type" value="Genomic_DNA"/>
</dbReference>
<accession>A0A380BSQ7</accession>
<protein>
    <submittedName>
        <fullName evidence="2">Ribosomal N-acetyltransferase YdaF</fullName>
        <ecNumber evidence="2">2.3.1.-</ecNumber>
    </submittedName>
</protein>
<dbReference type="GO" id="GO:0008999">
    <property type="term" value="F:protein-N-terminal-alanine acetyltransferase activity"/>
    <property type="evidence" value="ECO:0007669"/>
    <property type="project" value="TreeGrafter"/>
</dbReference>
<dbReference type="SUPFAM" id="SSF55729">
    <property type="entry name" value="Acyl-CoA N-acyltransferases (Nat)"/>
    <property type="match status" value="1"/>
</dbReference>
<keyword evidence="2" id="KW-0808">Transferase</keyword>
<gene>
    <name evidence="2" type="primary">ydaF_2</name>
    <name evidence="2" type="ORF">NCTC4822_01660</name>
</gene>
<dbReference type="InterPro" id="IPR051531">
    <property type="entry name" value="N-acetyltransferase"/>
</dbReference>
<sequence>MRLETERLLLKPYKHEFADVIYPVVSQAEFAVFTKGNPEKYIGNCGLVSISNSHQKAEIAYFIDKNEWGKGYATEVASFMIGYGFEKLGLERIYGRCMSRNPASRKVMEKIGFQFEGTLRHDVKKGREFEDLDLLSILRSDFEELYGV</sequence>
<proteinExistence type="predicted"/>
<dbReference type="Pfam" id="PF13302">
    <property type="entry name" value="Acetyltransf_3"/>
    <property type="match status" value="1"/>
</dbReference>
<dbReference type="PANTHER" id="PTHR43792:SF9">
    <property type="entry name" value="RIBOSOMAL-PROTEIN-ALANINE ACETYLTRANSFERASE"/>
    <property type="match status" value="1"/>
</dbReference>
<dbReference type="Proteomes" id="UP000254519">
    <property type="component" value="Unassembled WGS sequence"/>
</dbReference>
<dbReference type="InterPro" id="IPR000182">
    <property type="entry name" value="GNAT_dom"/>
</dbReference>
<dbReference type="GO" id="GO:0005737">
    <property type="term" value="C:cytoplasm"/>
    <property type="evidence" value="ECO:0007669"/>
    <property type="project" value="TreeGrafter"/>
</dbReference>
<dbReference type="RefSeq" id="WP_115361222.1">
    <property type="nucleotide sequence ID" value="NZ_CP038012.1"/>
</dbReference>
<keyword evidence="2" id="KW-0012">Acyltransferase</keyword>
<dbReference type="OrthoDB" id="9785602at2"/>
<dbReference type="PANTHER" id="PTHR43792">
    <property type="entry name" value="GNAT FAMILY, PUTATIVE (AFU_ORTHOLOGUE AFUA_3G00765)-RELATED-RELATED"/>
    <property type="match status" value="1"/>
</dbReference>